<dbReference type="EMBL" id="CP029194">
    <property type="protein sequence ID" value="QES19038.1"/>
    <property type="molecule type" value="Genomic_DNA"/>
</dbReference>
<evidence type="ECO:0000313" key="2">
    <source>
        <dbReference type="Proteomes" id="UP000324106"/>
    </source>
</evidence>
<proteinExistence type="predicted"/>
<accession>A0A5P2AN91</accession>
<dbReference type="OrthoDB" id="4237848at2"/>
<organism evidence="1 2">
    <name type="scientific">Streptomyces venezuelae</name>
    <dbReference type="NCBI Taxonomy" id="54571"/>
    <lineage>
        <taxon>Bacteria</taxon>
        <taxon>Bacillati</taxon>
        <taxon>Actinomycetota</taxon>
        <taxon>Actinomycetes</taxon>
        <taxon>Kitasatosporales</taxon>
        <taxon>Streptomycetaceae</taxon>
        <taxon>Streptomyces</taxon>
    </lineage>
</organism>
<dbReference type="AlphaFoldDB" id="A0A5P2AN91"/>
<evidence type="ECO:0000313" key="1">
    <source>
        <dbReference type="EMBL" id="QES19038.1"/>
    </source>
</evidence>
<dbReference type="Proteomes" id="UP000324106">
    <property type="component" value="Chromosome"/>
</dbReference>
<dbReference type="RefSeq" id="WP_150264845.1">
    <property type="nucleotide sequence ID" value="NZ_CP029194.1"/>
</dbReference>
<reference evidence="1 2" key="1">
    <citation type="submission" date="2018-05" db="EMBL/GenBank/DDBJ databases">
        <title>Streptomyces venezuelae.</title>
        <authorList>
            <person name="Kim W."/>
            <person name="Lee N."/>
            <person name="Cho B.-K."/>
        </authorList>
    </citation>
    <scope>NUCLEOTIDE SEQUENCE [LARGE SCALE GENOMIC DNA]</scope>
    <source>
        <strain evidence="1 2">ATCC 15068</strain>
    </source>
</reference>
<name>A0A5P2AN91_STRVZ</name>
<gene>
    <name evidence="1" type="ORF">DEJ46_07995</name>
</gene>
<protein>
    <submittedName>
        <fullName evidence="1">Uncharacterized protein</fullName>
    </submittedName>
</protein>
<sequence>MYEMHIAPDDSSGLLVWHVIAKEAGNSLCGQSVDRDADGVRTDRHCLPCMQSFQDLMGARADSSAAGRQGGLTA</sequence>